<gene>
    <name evidence="1" type="ORF">L21TH_1900</name>
</gene>
<evidence type="ECO:0000313" key="2">
    <source>
        <dbReference type="Proteomes" id="UP000013378"/>
    </source>
</evidence>
<proteinExistence type="predicted"/>
<reference evidence="1 2" key="1">
    <citation type="journal article" date="2015" name="Geomicrobiol. J.">
        <title>Caldisalinibacter kiritimatiensis gen. nov., sp. nov., a moderately thermohalophilic thiosulfate-reducing bacterium from a hypersaline microbial mat.</title>
        <authorList>
            <person name="Ben Hania W."/>
            <person name="Joseph M."/>
            <person name="Fiebig A."/>
            <person name="Bunk B."/>
            <person name="Klenk H.-P."/>
            <person name="Fardeau M.-L."/>
            <person name="Spring S."/>
        </authorList>
    </citation>
    <scope>NUCLEOTIDE SEQUENCE [LARGE SCALE GENOMIC DNA]</scope>
    <source>
        <strain evidence="1 2">L21-TH-D2</strain>
    </source>
</reference>
<dbReference type="AlphaFoldDB" id="R1CCP9"/>
<sequence length="69" mass="8035">MANKEQLRKVANRCSQYHFVGRDSMSFESNVLGETVRSCENCTHFTKERKCDINLVDEILSNMAELDYE</sequence>
<organism evidence="1 2">
    <name type="scientific">Caldisalinibacter kiritimatiensis</name>
    <dbReference type="NCBI Taxonomy" id="1304284"/>
    <lineage>
        <taxon>Bacteria</taxon>
        <taxon>Bacillati</taxon>
        <taxon>Bacillota</taxon>
        <taxon>Tissierellia</taxon>
        <taxon>Tissierellales</taxon>
        <taxon>Thermohalobacteraceae</taxon>
        <taxon>Caldisalinibacter</taxon>
    </lineage>
</organism>
<protein>
    <submittedName>
        <fullName evidence="1">Uncharacterized protein</fullName>
    </submittedName>
</protein>
<accession>R1CCP9</accession>
<dbReference type="Proteomes" id="UP000013378">
    <property type="component" value="Unassembled WGS sequence"/>
</dbReference>
<dbReference type="OrthoDB" id="1725471at2"/>
<keyword evidence="2" id="KW-1185">Reference proteome</keyword>
<name>R1CCP9_9FIRM</name>
<evidence type="ECO:0000313" key="1">
    <source>
        <dbReference type="EMBL" id="EOD00060.1"/>
    </source>
</evidence>
<dbReference type="EMBL" id="ARZA01000209">
    <property type="protein sequence ID" value="EOD00060.1"/>
    <property type="molecule type" value="Genomic_DNA"/>
</dbReference>
<comment type="caution">
    <text evidence="1">The sequence shown here is derived from an EMBL/GenBank/DDBJ whole genome shotgun (WGS) entry which is preliminary data.</text>
</comment>
<dbReference type="RefSeq" id="WP_006314825.1">
    <property type="nucleotide sequence ID" value="NZ_ARZA01000209.1"/>
</dbReference>
<dbReference type="eggNOG" id="ENOG5033KR1">
    <property type="taxonomic scope" value="Bacteria"/>
</dbReference>